<keyword evidence="2" id="KW-1185">Reference proteome</keyword>
<dbReference type="EMBL" id="BOMS01000212">
    <property type="protein sequence ID" value="GIE74032.1"/>
    <property type="molecule type" value="Genomic_DNA"/>
</dbReference>
<evidence type="ECO:0000313" key="1">
    <source>
        <dbReference type="EMBL" id="GIE74032.1"/>
    </source>
</evidence>
<accession>A0ABQ4BTN0</accession>
<reference evidence="1 2" key="1">
    <citation type="submission" date="2021-01" db="EMBL/GenBank/DDBJ databases">
        <title>Whole genome shotgun sequence of Actinoplanes palleronii NBRC 14916.</title>
        <authorList>
            <person name="Komaki H."/>
            <person name="Tamura T."/>
        </authorList>
    </citation>
    <scope>NUCLEOTIDE SEQUENCE [LARGE SCALE GENOMIC DNA]</scope>
    <source>
        <strain evidence="1 2">NBRC 14916</strain>
    </source>
</reference>
<dbReference type="RefSeq" id="WP_203831566.1">
    <property type="nucleotide sequence ID" value="NZ_BAAATY010000093.1"/>
</dbReference>
<protein>
    <submittedName>
        <fullName evidence="1">Uncharacterized protein</fullName>
    </submittedName>
</protein>
<organism evidence="1 2">
    <name type="scientific">Actinoplanes palleronii</name>
    <dbReference type="NCBI Taxonomy" id="113570"/>
    <lineage>
        <taxon>Bacteria</taxon>
        <taxon>Bacillati</taxon>
        <taxon>Actinomycetota</taxon>
        <taxon>Actinomycetes</taxon>
        <taxon>Micromonosporales</taxon>
        <taxon>Micromonosporaceae</taxon>
        <taxon>Actinoplanes</taxon>
    </lineage>
</organism>
<proteinExistence type="predicted"/>
<evidence type="ECO:0000313" key="2">
    <source>
        <dbReference type="Proteomes" id="UP000624709"/>
    </source>
</evidence>
<gene>
    <name evidence="1" type="ORF">Apa02nite_101400</name>
</gene>
<comment type="caution">
    <text evidence="1">The sequence shown here is derived from an EMBL/GenBank/DDBJ whole genome shotgun (WGS) entry which is preliminary data.</text>
</comment>
<dbReference type="Proteomes" id="UP000624709">
    <property type="component" value="Unassembled WGS sequence"/>
</dbReference>
<name>A0ABQ4BTN0_9ACTN</name>
<sequence length="152" mass="16608">MAISFNSGSVLLVPAGRYHALAVMTAKTPHIAFYSCRDEFDIADIGSLSANEPLFVIAVMKAAYSAGRWGQVLGQLRETAIPAAPPVFRQEIGSGACSIVEPGRSTRLLVPREECIGMERQAVWSAHHVESRLVDHYEGRPNIFVESLKVEL</sequence>